<sequence>MKKVISHANLLSTFKSQVILNFLVIDRQSPDMSHYSSLPSLFIETKKSIGVLARVELQASVSGCRIHIEVNDKALGRVEPDAPQSGHSKYGRDTTFMIQQIWKYGKQHSTSNI</sequence>
<reference evidence="1 2" key="1">
    <citation type="submission" date="2024-01" db="EMBL/GenBank/DDBJ databases">
        <authorList>
            <person name="Waweru B."/>
        </authorList>
    </citation>
    <scope>NUCLEOTIDE SEQUENCE [LARGE SCALE GENOMIC DNA]</scope>
</reference>
<dbReference type="AlphaFoldDB" id="A0AAV1SSV4"/>
<keyword evidence="2" id="KW-1185">Reference proteome</keyword>
<dbReference type="EMBL" id="CAWUPB010001197">
    <property type="protein sequence ID" value="CAK7355831.1"/>
    <property type="molecule type" value="Genomic_DNA"/>
</dbReference>
<organism evidence="1 2">
    <name type="scientific">Dovyalis caffra</name>
    <dbReference type="NCBI Taxonomy" id="77055"/>
    <lineage>
        <taxon>Eukaryota</taxon>
        <taxon>Viridiplantae</taxon>
        <taxon>Streptophyta</taxon>
        <taxon>Embryophyta</taxon>
        <taxon>Tracheophyta</taxon>
        <taxon>Spermatophyta</taxon>
        <taxon>Magnoliopsida</taxon>
        <taxon>eudicotyledons</taxon>
        <taxon>Gunneridae</taxon>
        <taxon>Pentapetalae</taxon>
        <taxon>rosids</taxon>
        <taxon>fabids</taxon>
        <taxon>Malpighiales</taxon>
        <taxon>Salicaceae</taxon>
        <taxon>Flacourtieae</taxon>
        <taxon>Dovyalis</taxon>
    </lineage>
</organism>
<protein>
    <submittedName>
        <fullName evidence="1">Uncharacterized protein</fullName>
    </submittedName>
</protein>
<evidence type="ECO:0000313" key="1">
    <source>
        <dbReference type="EMBL" id="CAK7355831.1"/>
    </source>
</evidence>
<gene>
    <name evidence="1" type="ORF">DCAF_LOCUS26093</name>
</gene>
<dbReference type="Proteomes" id="UP001314170">
    <property type="component" value="Unassembled WGS sequence"/>
</dbReference>
<comment type="caution">
    <text evidence="1">The sequence shown here is derived from an EMBL/GenBank/DDBJ whole genome shotgun (WGS) entry which is preliminary data.</text>
</comment>
<evidence type="ECO:0000313" key="2">
    <source>
        <dbReference type="Proteomes" id="UP001314170"/>
    </source>
</evidence>
<accession>A0AAV1SSV4</accession>
<proteinExistence type="predicted"/>
<name>A0AAV1SSV4_9ROSI</name>